<dbReference type="InterPro" id="IPR024079">
    <property type="entry name" value="MetalloPept_cat_dom_sf"/>
</dbReference>
<dbReference type="Pfam" id="PF17957">
    <property type="entry name" value="Big_7"/>
    <property type="match status" value="1"/>
</dbReference>
<evidence type="ECO:0000256" key="2">
    <source>
        <dbReference type="SAM" id="SignalP"/>
    </source>
</evidence>
<dbReference type="Proteomes" id="UP001221686">
    <property type="component" value="Unassembled WGS sequence"/>
</dbReference>
<proteinExistence type="predicted"/>
<keyword evidence="2" id="KW-0732">Signal</keyword>
<dbReference type="SUPFAM" id="SSF55486">
    <property type="entry name" value="Metalloproteases ('zincins'), catalytic domain"/>
    <property type="match status" value="1"/>
</dbReference>
<comment type="caution">
    <text evidence="3">The sequence shown here is derived from an EMBL/GenBank/DDBJ whole genome shotgun (WGS) entry which is preliminary data.</text>
</comment>
<evidence type="ECO:0000313" key="3">
    <source>
        <dbReference type="EMBL" id="MDC0716443.1"/>
    </source>
</evidence>
<organism evidence="3 4">
    <name type="scientific">Nannocystis bainbridge</name>
    <dbReference type="NCBI Taxonomy" id="2995303"/>
    <lineage>
        <taxon>Bacteria</taxon>
        <taxon>Pseudomonadati</taxon>
        <taxon>Myxococcota</taxon>
        <taxon>Polyangia</taxon>
        <taxon>Nannocystales</taxon>
        <taxon>Nannocystaceae</taxon>
        <taxon>Nannocystis</taxon>
    </lineage>
</organism>
<dbReference type="Gene3D" id="3.40.390.10">
    <property type="entry name" value="Collagenase (Catalytic Domain)"/>
    <property type="match status" value="1"/>
</dbReference>
<dbReference type="InterPro" id="IPR013783">
    <property type="entry name" value="Ig-like_fold"/>
</dbReference>
<dbReference type="NCBIfam" id="TIGR03901">
    <property type="entry name" value="MYXO-CTERM"/>
    <property type="match status" value="1"/>
</dbReference>
<keyword evidence="4" id="KW-1185">Reference proteome</keyword>
<dbReference type="RefSeq" id="WP_272084913.1">
    <property type="nucleotide sequence ID" value="NZ_JAQNDL010000001.1"/>
</dbReference>
<evidence type="ECO:0000313" key="4">
    <source>
        <dbReference type="Proteomes" id="UP001221686"/>
    </source>
</evidence>
<feature type="compositionally biased region" description="Low complexity" evidence="1">
    <location>
        <begin position="438"/>
        <end position="464"/>
    </location>
</feature>
<gene>
    <name evidence="3" type="ORF">POL25_06050</name>
</gene>
<feature type="compositionally biased region" description="Low complexity" evidence="1">
    <location>
        <begin position="413"/>
        <end position="424"/>
    </location>
</feature>
<feature type="compositionally biased region" description="Polar residues" evidence="1">
    <location>
        <begin position="400"/>
        <end position="412"/>
    </location>
</feature>
<dbReference type="Gene3D" id="2.60.40.10">
    <property type="entry name" value="Immunoglobulins"/>
    <property type="match status" value="1"/>
</dbReference>
<feature type="signal peptide" evidence="2">
    <location>
        <begin position="1"/>
        <end position="25"/>
    </location>
</feature>
<accession>A0ABT5DTH9</accession>
<dbReference type="EMBL" id="JAQNDL010000001">
    <property type="protein sequence ID" value="MDC0716443.1"/>
    <property type="molecule type" value="Genomic_DNA"/>
</dbReference>
<feature type="region of interest" description="Disordered" evidence="1">
    <location>
        <begin position="398"/>
        <end position="467"/>
    </location>
</feature>
<reference evidence="3 4" key="1">
    <citation type="submission" date="2022-11" db="EMBL/GenBank/DDBJ databases">
        <title>Minimal conservation of predation-associated metabolite biosynthetic gene clusters underscores biosynthetic potential of Myxococcota including descriptions for ten novel species: Archangium lansinium sp. nov., Myxococcus landrumus sp. nov., Nannocystis bai.</title>
        <authorList>
            <person name="Ahearne A."/>
            <person name="Stevens C."/>
            <person name="Dowd S."/>
        </authorList>
    </citation>
    <scope>NUCLEOTIDE SEQUENCE [LARGE SCALE GENOMIC DNA]</scope>
    <source>
        <strain evidence="3 4">BB15-2</strain>
    </source>
</reference>
<name>A0ABT5DTH9_9BACT</name>
<feature type="chain" id="PRO_5045053694" evidence="2">
    <location>
        <begin position="26"/>
        <end position="486"/>
    </location>
</feature>
<dbReference type="InterPro" id="IPR024038">
    <property type="entry name" value="MYXO-CTERM"/>
</dbReference>
<evidence type="ECO:0000256" key="1">
    <source>
        <dbReference type="SAM" id="MobiDB-lite"/>
    </source>
</evidence>
<protein>
    <submittedName>
        <fullName evidence="3">Ig-like domain-containing protein</fullName>
    </submittedName>
</protein>
<sequence length="486" mass="51180">MNARRTLLALAPLLLAIVAPGSATASPAGPRTLFDRPVTEVAEPSEQELEARRLDFQNMLEAGGLEVHGDVVGPAELFAESPAPTTALGEWQYPPHRATIFLNFFGGQMTNGSNAALMESTCIVGNFKYPGFLGTEAQALAIIETFKNLLGPYGIRVAYEKAPPPELPYAMVMMGGKPGDIGMSSGILGVSCSSDCGDRWWRDTTLAFTAAASPSQTNTLSTTALHEAAHAFGLGHIDTGFNSPFVMHPYVDGGDKVWGDNCEEYNDATGSINCQSTHDVWCGGGAQNTHAELLAYFGTNTPDTEPPTVTIVSPAEDLNLPPGSNVDIEAEISDDHDGAGWKIMIYKDGELVDDRPSFNFQKTWSLSGLPQGVYTVRVQAIDHDRNIGFDEVVVHVGTQAPGTDTESDTANGSETTSEPTTSSSDGSAGVDTSETQDSDSGASDSGAGQAGVDDDGCACGVDGSRGSTAPLVVLGALALRRRRRTR</sequence>